<protein>
    <submittedName>
        <fullName evidence="3">DUF6515 family protein</fullName>
    </submittedName>
</protein>
<dbReference type="Pfam" id="PF20125">
    <property type="entry name" value="DUF6515"/>
    <property type="match status" value="1"/>
</dbReference>
<keyword evidence="2" id="KW-0732">Signal</keyword>
<keyword evidence="4" id="KW-1185">Reference proteome</keyword>
<feature type="chain" id="PRO_5046115907" evidence="2">
    <location>
        <begin position="28"/>
        <end position="209"/>
    </location>
</feature>
<feature type="compositionally biased region" description="Pro residues" evidence="1">
    <location>
        <begin position="144"/>
        <end position="154"/>
    </location>
</feature>
<feature type="region of interest" description="Disordered" evidence="1">
    <location>
        <begin position="140"/>
        <end position="175"/>
    </location>
</feature>
<dbReference type="PROSITE" id="PS51257">
    <property type="entry name" value="PROKAR_LIPOPROTEIN"/>
    <property type="match status" value="1"/>
</dbReference>
<evidence type="ECO:0000313" key="4">
    <source>
        <dbReference type="Proteomes" id="UP001238603"/>
    </source>
</evidence>
<dbReference type="InterPro" id="IPR045398">
    <property type="entry name" value="DUF6515"/>
</dbReference>
<dbReference type="Proteomes" id="UP001238603">
    <property type="component" value="Unassembled WGS sequence"/>
</dbReference>
<feature type="signal peptide" evidence="2">
    <location>
        <begin position="1"/>
        <end position="27"/>
    </location>
</feature>
<accession>A0ABT7LC88</accession>
<comment type="caution">
    <text evidence="3">The sequence shown here is derived from an EMBL/GenBank/DDBJ whole genome shotgun (WGS) entry which is preliminary data.</text>
</comment>
<organism evidence="3 4">
    <name type="scientific">Roseateles subflavus</name>
    <dbReference type="NCBI Taxonomy" id="3053353"/>
    <lineage>
        <taxon>Bacteria</taxon>
        <taxon>Pseudomonadati</taxon>
        <taxon>Pseudomonadota</taxon>
        <taxon>Betaproteobacteria</taxon>
        <taxon>Burkholderiales</taxon>
        <taxon>Sphaerotilaceae</taxon>
        <taxon>Roseateles</taxon>
    </lineage>
</organism>
<evidence type="ECO:0000313" key="3">
    <source>
        <dbReference type="EMBL" id="MDL5030483.1"/>
    </source>
</evidence>
<sequence>MNRSSLALPLAAALVGAACLVVAPAEAGTHVDVGIGLRFDSRYHHDHYYPAPGYVVAHAPPGAVVVRHHADPYYFHGGVWYHGYGPRLRVVVPPVGILVPLLPSAYVTLRIGGAPYFYANGVYYQSAPGGYVVVNPPAEAPEAVPAPPPPPSRPEPIIYPRNGQGAQQTEADRQECNRWAASQPAALNDASVFNRAVEACMDGRGYSMR</sequence>
<dbReference type="RefSeq" id="WP_285980619.1">
    <property type="nucleotide sequence ID" value="NZ_JASVDS010000001.1"/>
</dbReference>
<proteinExistence type="predicted"/>
<reference evidence="3 4" key="1">
    <citation type="submission" date="2023-06" db="EMBL/GenBank/DDBJ databases">
        <title>Pelomonas sp. APW6 16S ribosomal RNA gene genome sequencing and assembly.</title>
        <authorList>
            <person name="Woo H."/>
        </authorList>
    </citation>
    <scope>NUCLEOTIDE SEQUENCE [LARGE SCALE GENOMIC DNA]</scope>
    <source>
        <strain evidence="3 4">APW6</strain>
    </source>
</reference>
<evidence type="ECO:0000256" key="1">
    <source>
        <dbReference type="SAM" id="MobiDB-lite"/>
    </source>
</evidence>
<evidence type="ECO:0000256" key="2">
    <source>
        <dbReference type="SAM" id="SignalP"/>
    </source>
</evidence>
<dbReference type="EMBL" id="JASVDS010000001">
    <property type="protein sequence ID" value="MDL5030483.1"/>
    <property type="molecule type" value="Genomic_DNA"/>
</dbReference>
<name>A0ABT7LC88_9BURK</name>
<gene>
    <name evidence="3" type="ORF">QRD43_01080</name>
</gene>